<protein>
    <submittedName>
        <fullName evidence="1">Uncharacterized protein</fullName>
    </submittedName>
</protein>
<proteinExistence type="predicted"/>
<organism evidence="1 2">
    <name type="scientific">Parachaetomium inaequale</name>
    <dbReference type="NCBI Taxonomy" id="2588326"/>
    <lineage>
        <taxon>Eukaryota</taxon>
        <taxon>Fungi</taxon>
        <taxon>Dikarya</taxon>
        <taxon>Ascomycota</taxon>
        <taxon>Pezizomycotina</taxon>
        <taxon>Sordariomycetes</taxon>
        <taxon>Sordariomycetidae</taxon>
        <taxon>Sordariales</taxon>
        <taxon>Chaetomiaceae</taxon>
        <taxon>Parachaetomium</taxon>
    </lineage>
</organism>
<evidence type="ECO:0000313" key="2">
    <source>
        <dbReference type="Proteomes" id="UP001303115"/>
    </source>
</evidence>
<keyword evidence="2" id="KW-1185">Reference proteome</keyword>
<dbReference type="EMBL" id="MU854918">
    <property type="protein sequence ID" value="KAK4031266.1"/>
    <property type="molecule type" value="Genomic_DNA"/>
</dbReference>
<evidence type="ECO:0000313" key="1">
    <source>
        <dbReference type="EMBL" id="KAK4031266.1"/>
    </source>
</evidence>
<dbReference type="AlphaFoldDB" id="A0AAN6P7Q0"/>
<comment type="caution">
    <text evidence="1">The sequence shown here is derived from an EMBL/GenBank/DDBJ whole genome shotgun (WGS) entry which is preliminary data.</text>
</comment>
<reference evidence="2" key="1">
    <citation type="journal article" date="2023" name="Mol. Phylogenet. Evol.">
        <title>Genome-scale phylogeny and comparative genomics of the fungal order Sordariales.</title>
        <authorList>
            <person name="Hensen N."/>
            <person name="Bonometti L."/>
            <person name="Westerberg I."/>
            <person name="Brannstrom I.O."/>
            <person name="Guillou S."/>
            <person name="Cros-Aarteil S."/>
            <person name="Calhoun S."/>
            <person name="Haridas S."/>
            <person name="Kuo A."/>
            <person name="Mondo S."/>
            <person name="Pangilinan J."/>
            <person name="Riley R."/>
            <person name="LaButti K."/>
            <person name="Andreopoulos B."/>
            <person name="Lipzen A."/>
            <person name="Chen C."/>
            <person name="Yan M."/>
            <person name="Daum C."/>
            <person name="Ng V."/>
            <person name="Clum A."/>
            <person name="Steindorff A."/>
            <person name="Ohm R.A."/>
            <person name="Martin F."/>
            <person name="Silar P."/>
            <person name="Natvig D.O."/>
            <person name="Lalanne C."/>
            <person name="Gautier V."/>
            <person name="Ament-Velasquez S.L."/>
            <person name="Kruys A."/>
            <person name="Hutchinson M.I."/>
            <person name="Powell A.J."/>
            <person name="Barry K."/>
            <person name="Miller A.N."/>
            <person name="Grigoriev I.V."/>
            <person name="Debuchy R."/>
            <person name="Gladieux P."/>
            <person name="Hiltunen Thoren M."/>
            <person name="Johannesson H."/>
        </authorList>
    </citation>
    <scope>NUCLEOTIDE SEQUENCE [LARGE SCALE GENOMIC DNA]</scope>
    <source>
        <strain evidence="2">CBS 284.82</strain>
    </source>
</reference>
<dbReference type="Proteomes" id="UP001303115">
    <property type="component" value="Unassembled WGS sequence"/>
</dbReference>
<gene>
    <name evidence="1" type="ORF">C8A01DRAFT_21490</name>
</gene>
<sequence>RRYVIVPSSNKCSGYIRLGKKYSSPNIASARKSRLSSYSLRLIPSSNSEYISL</sequence>
<name>A0AAN6P7Q0_9PEZI</name>
<feature type="non-terminal residue" evidence="1">
    <location>
        <position position="1"/>
    </location>
</feature>
<accession>A0AAN6P7Q0</accession>